<sequence length="142" mass="14891">MGRDAMRTMRTAAALLLAAPLLSGCTAGETCYDWVVYDSVERMHADASLVVAAGRIEPAGTTTWSGVQANRYDVSGSPVLADGSIQEIGMQVQVLSTPETCSGGTYPDGDPMLGAQQVRLYLSEDEDGTLRTLTPHQGVGGP</sequence>
<dbReference type="AlphaFoldDB" id="A0AA37UHU1"/>
<dbReference type="PROSITE" id="PS51257">
    <property type="entry name" value="PROKAR_LIPOPROTEIN"/>
    <property type="match status" value="1"/>
</dbReference>
<gene>
    <name evidence="2" type="ORF">GCM10025874_27680</name>
</gene>
<feature type="signal peptide" evidence="1">
    <location>
        <begin position="1"/>
        <end position="27"/>
    </location>
</feature>
<keyword evidence="3" id="KW-1185">Reference proteome</keyword>
<evidence type="ECO:0000313" key="3">
    <source>
        <dbReference type="Proteomes" id="UP001157160"/>
    </source>
</evidence>
<evidence type="ECO:0000256" key="1">
    <source>
        <dbReference type="SAM" id="SignalP"/>
    </source>
</evidence>
<organism evidence="2 3">
    <name type="scientific">Arenivirga flava</name>
    <dbReference type="NCBI Taxonomy" id="1930060"/>
    <lineage>
        <taxon>Bacteria</taxon>
        <taxon>Bacillati</taxon>
        <taxon>Actinomycetota</taxon>
        <taxon>Actinomycetes</taxon>
        <taxon>Micrococcales</taxon>
        <taxon>Microbacteriaceae</taxon>
        <taxon>Arenivirga</taxon>
    </lineage>
</organism>
<comment type="caution">
    <text evidence="2">The sequence shown here is derived from an EMBL/GenBank/DDBJ whole genome shotgun (WGS) entry which is preliminary data.</text>
</comment>
<dbReference type="Proteomes" id="UP001157160">
    <property type="component" value="Unassembled WGS sequence"/>
</dbReference>
<reference evidence="2 3" key="1">
    <citation type="journal article" date="2014" name="Int. J. Syst. Evol. Microbiol.">
        <title>Complete genome sequence of Corynebacterium casei LMG S-19264T (=DSM 44701T), isolated from a smear-ripened cheese.</title>
        <authorList>
            <consortium name="US DOE Joint Genome Institute (JGI-PGF)"/>
            <person name="Walter F."/>
            <person name="Albersmeier A."/>
            <person name="Kalinowski J."/>
            <person name="Ruckert C."/>
        </authorList>
    </citation>
    <scope>NUCLEOTIDE SEQUENCE [LARGE SCALE GENOMIC DNA]</scope>
    <source>
        <strain evidence="2 3">NBRC 112289</strain>
    </source>
</reference>
<accession>A0AA37UHU1</accession>
<feature type="chain" id="PRO_5041219562" description="Lipoprotein" evidence="1">
    <location>
        <begin position="28"/>
        <end position="142"/>
    </location>
</feature>
<name>A0AA37UHU1_9MICO</name>
<evidence type="ECO:0008006" key="4">
    <source>
        <dbReference type="Google" id="ProtNLM"/>
    </source>
</evidence>
<evidence type="ECO:0000313" key="2">
    <source>
        <dbReference type="EMBL" id="GMA29515.1"/>
    </source>
</evidence>
<protein>
    <recommendedName>
        <fullName evidence="4">Lipoprotein</fullName>
    </recommendedName>
</protein>
<dbReference type="EMBL" id="BSUL01000001">
    <property type="protein sequence ID" value="GMA29515.1"/>
    <property type="molecule type" value="Genomic_DNA"/>
</dbReference>
<keyword evidence="1" id="KW-0732">Signal</keyword>
<proteinExistence type="predicted"/>